<feature type="coiled-coil region" evidence="1">
    <location>
        <begin position="555"/>
        <end position="582"/>
    </location>
</feature>
<keyword evidence="3" id="KW-0966">Cell projection</keyword>
<dbReference type="PANTHER" id="PTHR31432:SF0">
    <property type="entry name" value="INTRAFLAGELLAR TRANSPORT PROTEIN 74 HOMOLOG"/>
    <property type="match status" value="1"/>
</dbReference>
<gene>
    <name evidence="3" type="primary">IFT74</name>
    <name evidence="3" type="ORF">Tcan_17935</name>
</gene>
<feature type="region of interest" description="Disordered" evidence="2">
    <location>
        <begin position="137"/>
        <end position="175"/>
    </location>
</feature>
<feature type="coiled-coil region" evidence="1">
    <location>
        <begin position="190"/>
        <end position="224"/>
    </location>
</feature>
<dbReference type="EMBL" id="JPKZ01000441">
    <property type="protein sequence ID" value="KHN87273.1"/>
    <property type="molecule type" value="Genomic_DNA"/>
</dbReference>
<dbReference type="AlphaFoldDB" id="A0A0B2W068"/>
<dbReference type="GO" id="GO:0035735">
    <property type="term" value="P:intraciliary transport involved in cilium assembly"/>
    <property type="evidence" value="ECO:0007669"/>
    <property type="project" value="TreeGrafter"/>
</dbReference>
<proteinExistence type="predicted"/>
<evidence type="ECO:0000313" key="4">
    <source>
        <dbReference type="Proteomes" id="UP000031036"/>
    </source>
</evidence>
<evidence type="ECO:0000313" key="3">
    <source>
        <dbReference type="EMBL" id="KHN87273.1"/>
    </source>
</evidence>
<keyword evidence="3" id="KW-0282">Flagellum</keyword>
<protein>
    <submittedName>
        <fullName evidence="3">Intraflagellar transport protein 74-like protein</fullName>
    </submittedName>
</protein>
<feature type="coiled-coil region" evidence="1">
    <location>
        <begin position="251"/>
        <end position="434"/>
    </location>
</feature>
<feature type="compositionally biased region" description="Polar residues" evidence="2">
    <location>
        <begin position="1"/>
        <end position="19"/>
    </location>
</feature>
<keyword evidence="4" id="KW-1185">Reference proteome</keyword>
<dbReference type="OrthoDB" id="444379at2759"/>
<feature type="compositionally biased region" description="Low complexity" evidence="2">
    <location>
        <begin position="48"/>
        <end position="66"/>
    </location>
</feature>
<dbReference type="OMA" id="RYWEELM"/>
<feature type="region of interest" description="Disordered" evidence="2">
    <location>
        <begin position="1"/>
        <end position="102"/>
    </location>
</feature>
<dbReference type="GO" id="GO:0030992">
    <property type="term" value="C:intraciliary transport particle B"/>
    <property type="evidence" value="ECO:0007669"/>
    <property type="project" value="InterPro"/>
</dbReference>
<organism evidence="3 4">
    <name type="scientific">Toxocara canis</name>
    <name type="common">Canine roundworm</name>
    <dbReference type="NCBI Taxonomy" id="6265"/>
    <lineage>
        <taxon>Eukaryota</taxon>
        <taxon>Metazoa</taxon>
        <taxon>Ecdysozoa</taxon>
        <taxon>Nematoda</taxon>
        <taxon>Chromadorea</taxon>
        <taxon>Rhabditida</taxon>
        <taxon>Spirurina</taxon>
        <taxon>Ascaridomorpha</taxon>
        <taxon>Ascaridoidea</taxon>
        <taxon>Toxocaridae</taxon>
        <taxon>Toxocara</taxon>
    </lineage>
</organism>
<reference evidence="3 4" key="1">
    <citation type="submission" date="2014-11" db="EMBL/GenBank/DDBJ databases">
        <title>Genetic blueprint of the zoonotic pathogen Toxocara canis.</title>
        <authorList>
            <person name="Zhu X.-Q."/>
            <person name="Korhonen P.K."/>
            <person name="Cai H."/>
            <person name="Young N.D."/>
            <person name="Nejsum P."/>
            <person name="von Samson-Himmelstjerna G."/>
            <person name="Boag P.R."/>
            <person name="Tan P."/>
            <person name="Li Q."/>
            <person name="Min J."/>
            <person name="Yang Y."/>
            <person name="Wang X."/>
            <person name="Fang X."/>
            <person name="Hall R.S."/>
            <person name="Hofmann A."/>
            <person name="Sternberg P.W."/>
            <person name="Jex A.R."/>
            <person name="Gasser R.B."/>
        </authorList>
    </citation>
    <scope>NUCLEOTIDE SEQUENCE [LARGE SCALE GENOMIC DNA]</scope>
    <source>
        <strain evidence="3">PN_DK_2014</strain>
    </source>
</reference>
<name>A0A0B2W068_TOXCA</name>
<dbReference type="InterPro" id="IPR029602">
    <property type="entry name" value="IFT74"/>
</dbReference>
<evidence type="ECO:0000256" key="1">
    <source>
        <dbReference type="SAM" id="Coils"/>
    </source>
</evidence>
<dbReference type="STRING" id="6265.A0A0B2W068"/>
<dbReference type="Proteomes" id="UP000031036">
    <property type="component" value="Unassembled WGS sequence"/>
</dbReference>
<sequence length="650" mass="74042">MSYPVSSTRPKTSAGSRATSARGIRRPSTASRNVNERPLSRTAMAADSNVVQRAVSRAAAVPPRSSMGERLQSRMGTAQVARPPTSSFNRSAPPGTSMRPITQQGLTGVRAPSRLGISRAAAVPPRSSMGERLQSRMGTAQVARPPTSSFNRSAPPGTSMRPITQQGLTGVRAPSRLGTSRQVLDKSYYVSLLRQKSNSLISEIESLKKELDRGERDRQNLMIYEKRAEEEASTIRDLQGRLIDCNMILDRLNTNSDLGELEEELNELIAKNEEAEKSLNELFADRQRTEQSIREVEKQIEIEKGKNATAISDMDITVRNQFEELKQQAMNVNEELRMKQEELTELNRRKEQLDDEVANSTLKQQAKRLAEIQAKKATIVEEMNAEGTPDQQREWLLQTVIRTTDEVAAVQKQIDTLTERIDQGNEELREFENEYDGIIGMLRFWKIVLIHDFSREKNEKYRELKMKEIQIDEFLNSFEQLKSEQEGRIAQSSAEIVRFLEIISHNSFKTDITANVTGMDTSGIDAFNDQSACATELQDLHVRLQEEMFNVDESERRLKEDVENFSRRMQEMNDEMKKFEDHETLKAGTEQKRQLKNVQKKWQYVEQNNAALREAAAAKDAETNYTKLKDEAMRLQAEYNASLVSWTRPR</sequence>
<keyword evidence="3" id="KW-0969">Cilium</keyword>
<dbReference type="GO" id="GO:0005929">
    <property type="term" value="C:cilium"/>
    <property type="evidence" value="ECO:0007669"/>
    <property type="project" value="TreeGrafter"/>
</dbReference>
<accession>A0A0B2W068</accession>
<comment type="caution">
    <text evidence="3">The sequence shown here is derived from an EMBL/GenBank/DDBJ whole genome shotgun (WGS) entry which is preliminary data.</text>
</comment>
<evidence type="ECO:0000256" key="2">
    <source>
        <dbReference type="SAM" id="MobiDB-lite"/>
    </source>
</evidence>
<dbReference type="PANTHER" id="PTHR31432">
    <property type="entry name" value="INTRAFLAGELLAR TRANSPORT PROTEIN 74 HOMOLOG"/>
    <property type="match status" value="1"/>
</dbReference>
<keyword evidence="1" id="KW-0175">Coiled coil</keyword>
<dbReference type="GO" id="GO:0048487">
    <property type="term" value="F:beta-tubulin binding"/>
    <property type="evidence" value="ECO:0007669"/>
    <property type="project" value="InterPro"/>
</dbReference>